<dbReference type="SUPFAM" id="SSF51445">
    <property type="entry name" value="(Trans)glycosidases"/>
    <property type="match status" value="1"/>
</dbReference>
<protein>
    <recommendedName>
        <fullName evidence="9">Beta-xylanase</fullName>
        <ecNumber evidence="9">3.2.1.8</ecNumber>
    </recommendedName>
</protein>
<evidence type="ECO:0000256" key="4">
    <source>
        <dbReference type="ARBA" id="ARBA00022801"/>
    </source>
</evidence>
<keyword evidence="4 9" id="KW-0378">Hydrolase</keyword>
<comment type="similarity">
    <text evidence="9">Belongs to the glycosyl hydrolase 10 (cellulase F) family.</text>
</comment>
<gene>
    <name evidence="14" type="ORF">P0Y55_00595</name>
</gene>
<dbReference type="Pfam" id="PF01522">
    <property type="entry name" value="Polysacc_deac_1"/>
    <property type="match status" value="1"/>
</dbReference>
<dbReference type="SMART" id="SM00633">
    <property type="entry name" value="Glyco_10"/>
    <property type="match status" value="1"/>
</dbReference>
<name>A0AA95EX98_9BACL</name>
<organism evidence="14 15">
    <name type="scientific">Candidatus Cohnella colombiensis</name>
    <dbReference type="NCBI Taxonomy" id="3121368"/>
    <lineage>
        <taxon>Bacteria</taxon>
        <taxon>Bacillati</taxon>
        <taxon>Bacillota</taxon>
        <taxon>Bacilli</taxon>
        <taxon>Bacillales</taxon>
        <taxon>Paenibacillaceae</taxon>
        <taxon>Cohnella</taxon>
    </lineage>
</organism>
<dbReference type="Gene3D" id="3.20.20.80">
    <property type="entry name" value="Glycosidases"/>
    <property type="match status" value="1"/>
</dbReference>
<dbReference type="SUPFAM" id="SSF49344">
    <property type="entry name" value="CBD9-like"/>
    <property type="match status" value="1"/>
</dbReference>
<dbReference type="PRINTS" id="PR00134">
    <property type="entry name" value="GLHYDRLASE10"/>
</dbReference>
<dbReference type="InterPro" id="IPR010502">
    <property type="entry name" value="Carb-bd_dom_fam9"/>
</dbReference>
<keyword evidence="7 9" id="KW-0624">Polysaccharide degradation</keyword>
<keyword evidence="15" id="KW-1185">Reference proteome</keyword>
<evidence type="ECO:0000256" key="5">
    <source>
        <dbReference type="ARBA" id="ARBA00023277"/>
    </source>
</evidence>
<dbReference type="PROSITE" id="PS00591">
    <property type="entry name" value="GH10_1"/>
    <property type="match status" value="1"/>
</dbReference>
<reference evidence="14" key="1">
    <citation type="submission" date="2023-03" db="EMBL/GenBank/DDBJ databases">
        <title>Andean soil-derived lignocellulolytic bacterial consortium as a source of novel taxa and putative plastic-active enzymes.</title>
        <authorList>
            <person name="Diaz-Garcia L."/>
            <person name="Chuvochina M."/>
            <person name="Feuerriegel G."/>
            <person name="Bunk B."/>
            <person name="Sproer C."/>
            <person name="Streit W.R."/>
            <person name="Rodriguez L.M."/>
            <person name="Overmann J."/>
            <person name="Jimenez D.J."/>
        </authorList>
    </citation>
    <scope>NUCLEOTIDE SEQUENCE</scope>
    <source>
        <strain evidence="14">MAG 2441</strain>
    </source>
</reference>
<keyword evidence="5 9" id="KW-0119">Carbohydrate metabolism</keyword>
<dbReference type="Pfam" id="PF00331">
    <property type="entry name" value="Glyco_hydro_10"/>
    <property type="match status" value="1"/>
</dbReference>
<dbReference type="GO" id="GO:0030246">
    <property type="term" value="F:carbohydrate binding"/>
    <property type="evidence" value="ECO:0007669"/>
    <property type="project" value="InterPro"/>
</dbReference>
<dbReference type="InterPro" id="IPR031158">
    <property type="entry name" value="GH10_AS"/>
</dbReference>
<dbReference type="PANTHER" id="PTHR34216:SF3">
    <property type="entry name" value="POLY-BETA-1,6-N-ACETYL-D-GLUCOSAMINE N-DEACETYLASE"/>
    <property type="match status" value="1"/>
</dbReference>
<dbReference type="GO" id="GO:0016810">
    <property type="term" value="F:hydrolase activity, acting on carbon-nitrogen (but not peptide) bonds"/>
    <property type="evidence" value="ECO:0007669"/>
    <property type="project" value="InterPro"/>
</dbReference>
<evidence type="ECO:0000256" key="8">
    <source>
        <dbReference type="PROSITE-ProRule" id="PRU10061"/>
    </source>
</evidence>
<proteinExistence type="inferred from homology"/>
<dbReference type="InterPro" id="IPR001000">
    <property type="entry name" value="GH10_dom"/>
</dbReference>
<keyword evidence="3 10" id="KW-0732">Signal</keyword>
<dbReference type="InterPro" id="IPR002509">
    <property type="entry name" value="NODB_dom"/>
</dbReference>
<evidence type="ECO:0000256" key="2">
    <source>
        <dbReference type="ARBA" id="ARBA00004851"/>
    </source>
</evidence>
<dbReference type="Gene3D" id="3.20.20.370">
    <property type="entry name" value="Glycoside hydrolase/deacetylase"/>
    <property type="match status" value="1"/>
</dbReference>
<evidence type="ECO:0000313" key="15">
    <source>
        <dbReference type="Proteomes" id="UP001178662"/>
    </source>
</evidence>
<dbReference type="Pfam" id="PF06452">
    <property type="entry name" value="CBM9_1"/>
    <property type="match status" value="1"/>
</dbReference>
<dbReference type="CDD" id="cd00005">
    <property type="entry name" value="CBM9_like_1"/>
    <property type="match status" value="1"/>
</dbReference>
<dbReference type="PROSITE" id="PS51677">
    <property type="entry name" value="NODB"/>
    <property type="match status" value="1"/>
</dbReference>
<feature type="domain" description="NodB homology" evidence="12">
    <location>
        <begin position="91"/>
        <end position="223"/>
    </location>
</feature>
<dbReference type="Gene3D" id="2.60.40.1190">
    <property type="match status" value="1"/>
</dbReference>
<feature type="signal peptide" evidence="10">
    <location>
        <begin position="1"/>
        <end position="30"/>
    </location>
</feature>
<dbReference type="GO" id="GO:0031176">
    <property type="term" value="F:endo-1,4-beta-xylanase activity"/>
    <property type="evidence" value="ECO:0007669"/>
    <property type="project" value="UniProtKB-EC"/>
</dbReference>
<feature type="domain" description="SLH" evidence="11">
    <location>
        <begin position="1322"/>
        <end position="1382"/>
    </location>
</feature>
<evidence type="ECO:0000259" key="11">
    <source>
        <dbReference type="PROSITE" id="PS51272"/>
    </source>
</evidence>
<dbReference type="PANTHER" id="PTHR34216">
    <property type="match status" value="1"/>
</dbReference>
<evidence type="ECO:0000256" key="6">
    <source>
        <dbReference type="ARBA" id="ARBA00023295"/>
    </source>
</evidence>
<evidence type="ECO:0000256" key="1">
    <source>
        <dbReference type="ARBA" id="ARBA00004613"/>
    </source>
</evidence>
<evidence type="ECO:0000259" key="12">
    <source>
        <dbReference type="PROSITE" id="PS51677"/>
    </source>
</evidence>
<evidence type="ECO:0000259" key="13">
    <source>
        <dbReference type="PROSITE" id="PS51760"/>
    </source>
</evidence>
<accession>A0AA95EX98</accession>
<feature type="domain" description="SLH" evidence="11">
    <location>
        <begin position="1383"/>
        <end position="1446"/>
    </location>
</feature>
<dbReference type="GO" id="GO:0005576">
    <property type="term" value="C:extracellular region"/>
    <property type="evidence" value="ECO:0007669"/>
    <property type="project" value="UniProtKB-SubCell"/>
</dbReference>
<dbReference type="Proteomes" id="UP001178662">
    <property type="component" value="Chromosome"/>
</dbReference>
<dbReference type="PROSITE" id="PS51272">
    <property type="entry name" value="SLH"/>
    <property type="match status" value="3"/>
</dbReference>
<dbReference type="Gene3D" id="2.60.120.260">
    <property type="entry name" value="Galactose-binding domain-like"/>
    <property type="match status" value="2"/>
</dbReference>
<dbReference type="Pfam" id="PF00395">
    <property type="entry name" value="SLH"/>
    <property type="match status" value="3"/>
</dbReference>
<dbReference type="SUPFAM" id="SSF49785">
    <property type="entry name" value="Galactose-binding domain-like"/>
    <property type="match status" value="2"/>
</dbReference>
<comment type="catalytic activity">
    <reaction evidence="9">
        <text>Endohydrolysis of (1-&gt;4)-beta-D-xylosidic linkages in xylans.</text>
        <dbReference type="EC" id="3.2.1.8"/>
    </reaction>
</comment>
<dbReference type="InterPro" id="IPR017853">
    <property type="entry name" value="GH"/>
</dbReference>
<sequence length="1505" mass="162345">MNRPFKKFISVLLASALIIPSGWIAPTAKAATPDIPVLLYHQIVPTATQDTQTSVANFRKHMKYLSANGYTTLTADEYVAIIKNGATAPPKPILLTFDDATPDFVTNAVPILEEQTPKMNAVQFVVTGWIGGGYSMTKSQLDTLVTDHPNISIQNHSVNHAENTWNSMTQSAASTEIATANTYIKGVTGKDPILFAYPYGQYNANVQAAAQANGIQYSFKVGYPNNGDHAMGRHYIQKDTTLSQIASWIGGPTPAPESGTTVYHETFASGKGIAYESGGATLTPVTGKVFNGNADGAALYVANRTNNYDAADFDYSKIGLVNGKTYTVTVSVYVDPDVTVPSGAQAYLQTISSYGLLANANYVAGEAITLTREFTVNTTSDTKLRVQSNEAGKEVPFYIGDVLITEKSDANVVYHESFDSGKGSASQSGGANLEVVTGKVFNGNADGAALYVSNRSNNWDAADFKYSAIGLKDKHTYTVTVSVYVDDDVTVPSGAQAYLQTIGSYGLLANANYVAGAALTLSKEFTVDTSKDSTLRVQSNEEGKGVPFYIGDVLITEKIGGVQKYLTPIKDIYTNDFLIGNAVSSADLDGSRLELLKLHHNIATAENAMKPDALYDANKQFTPGAADAIVNKVLAEGLQMHGHVLVWHQQSPDWLNTSSGSPLDKDTALLNLQTHIRTVMEHFGNKVISWDVVNEAMNDNPSNPTNWKAALRQAPWKAAIGDDYVEQAFLAARAVLDDHPSWDIKLYYNDYNEDNQNKAQAIYSMVKDINDKYAQTHPGKLLIDGVGMQGHYNINTKPNNVKLSLEKFISLGVEVSITELDISAGSNSQLSETLSNAQGYLYAQLFDLFKSNASHIKRVTFWGLNDASSWRAANSPLLFDKDLQAKPAYDGVIDPEKFMEEHNPESANVNQANATYGTPTIDGTIDAVWSGAPSIPINRFQMAWQGASGVAKALWDDQNLYVLFQVSDAQLDKGSANAYEQDSVEVFLDENNEKTSFYQPDDGQYRVNFDNETSFNPTSIANGFESATKVSGTNYVVEVKIPFKSITPDIDMKLGFDVQINDGKDGARQSVATWNDTTGQGYQDTSVYGVLTLVGKATDPNSGGFVFIPPTGNVVNKDGIVTIKPVVNNEGGRVTGKVSAENLKNALEQAASAANGKKQIVVEVPKQGDAKSYEVQLPTQSLKGQENFVLSIETENATVEVPSNMLSNVTVSADQVSIRIAKASTDDLDAATREQIGNRPILDLSMVVGDKVIAWNNPNAPVTISIPYTPTAEELSNPDSIVVWYIDGNGNATAIPNGRYDTATGTVVFQTTHFSTYAVATVVKTFGDLNNVPWAKQAIEAMAARDVIKGISANSYSPSTFIKRADFIALLVRALELQGSGKNTAMFSDVPQTAYYYNELVIANELGIVTGLGDNTFKPNSNISRQDMMVLTARALKAAGKQVEAAGTLDAYPDAASISDYAKDSAAVLVKSGVVNGKNGKIAPNDPLTRAEAAVILYRIWKLKS</sequence>
<evidence type="ECO:0000256" key="3">
    <source>
        <dbReference type="ARBA" id="ARBA00022729"/>
    </source>
</evidence>
<dbReference type="InterPro" id="IPR008979">
    <property type="entry name" value="Galactose-bd-like_sf"/>
</dbReference>
<keyword evidence="6 9" id="KW-0326">Glycosidase</keyword>
<feature type="domain" description="GH10" evidence="13">
    <location>
        <begin position="563"/>
        <end position="895"/>
    </location>
</feature>
<feature type="active site" description="Nucleophile" evidence="8">
    <location>
        <position position="819"/>
    </location>
</feature>
<dbReference type="PROSITE" id="PS51760">
    <property type="entry name" value="GH10_2"/>
    <property type="match status" value="1"/>
</dbReference>
<dbReference type="EMBL" id="CP119317">
    <property type="protein sequence ID" value="WEK54611.1"/>
    <property type="molecule type" value="Genomic_DNA"/>
</dbReference>
<evidence type="ECO:0000313" key="14">
    <source>
        <dbReference type="EMBL" id="WEK54611.1"/>
    </source>
</evidence>
<feature type="domain" description="SLH" evidence="11">
    <location>
        <begin position="1449"/>
        <end position="1505"/>
    </location>
</feature>
<dbReference type="GO" id="GO:0000272">
    <property type="term" value="P:polysaccharide catabolic process"/>
    <property type="evidence" value="ECO:0007669"/>
    <property type="project" value="UniProtKB-KW"/>
</dbReference>
<feature type="chain" id="PRO_5041739390" description="Beta-xylanase" evidence="10">
    <location>
        <begin position="31"/>
        <end position="1505"/>
    </location>
</feature>
<comment type="pathway">
    <text evidence="2">Glycan degradation; xylan degradation.</text>
</comment>
<evidence type="ECO:0000256" key="7">
    <source>
        <dbReference type="ARBA" id="ARBA00023326"/>
    </source>
</evidence>
<dbReference type="SUPFAM" id="SSF88713">
    <property type="entry name" value="Glycoside hydrolase/deacetylase"/>
    <property type="match status" value="1"/>
</dbReference>
<dbReference type="InterPro" id="IPR051398">
    <property type="entry name" value="Polysacch_Deacetylase"/>
</dbReference>
<comment type="subcellular location">
    <subcellularLocation>
        <location evidence="1">Secreted</location>
    </subcellularLocation>
</comment>
<dbReference type="EC" id="3.2.1.8" evidence="9"/>
<dbReference type="InterPro" id="IPR001119">
    <property type="entry name" value="SLH_dom"/>
</dbReference>
<evidence type="ECO:0000256" key="9">
    <source>
        <dbReference type="RuleBase" id="RU361174"/>
    </source>
</evidence>
<evidence type="ECO:0000256" key="10">
    <source>
        <dbReference type="SAM" id="SignalP"/>
    </source>
</evidence>
<dbReference type="InterPro" id="IPR011330">
    <property type="entry name" value="Glyco_hydro/deAcase_b/a-brl"/>
</dbReference>